<proteinExistence type="predicted"/>
<name>A0ABQ3T2C9_9ACTN</name>
<organism evidence="1 2">
    <name type="scientific">Streptomyces spororaveus</name>
    <dbReference type="NCBI Taxonomy" id="284039"/>
    <lineage>
        <taxon>Bacteria</taxon>
        <taxon>Bacillati</taxon>
        <taxon>Actinomycetota</taxon>
        <taxon>Actinomycetes</taxon>
        <taxon>Kitasatosporales</taxon>
        <taxon>Streptomycetaceae</taxon>
        <taxon>Streptomyces</taxon>
    </lineage>
</organism>
<sequence>MHGCQVCHVGSELLSPVDVAGEHGQLIRVGVSINRVNRLGVLTTPSRPRSTRIPWWSQSFRGVLPRGLMLGDLRQDRIVNEVAESADPHRLMRLLGITATAHPERTAKLPR</sequence>
<keyword evidence="2" id="KW-1185">Reference proteome</keyword>
<dbReference type="EMBL" id="BNED01000002">
    <property type="protein sequence ID" value="GHI74543.1"/>
    <property type="molecule type" value="Genomic_DNA"/>
</dbReference>
<evidence type="ECO:0000313" key="1">
    <source>
        <dbReference type="EMBL" id="GHI74543.1"/>
    </source>
</evidence>
<reference evidence="2" key="1">
    <citation type="submission" date="2023-07" db="EMBL/GenBank/DDBJ databases">
        <title>Whole genome shotgun sequence of Streptomyces spororaveus NBRC 15456.</title>
        <authorList>
            <person name="Komaki H."/>
            <person name="Tamura T."/>
        </authorList>
    </citation>
    <scope>NUCLEOTIDE SEQUENCE [LARGE SCALE GENOMIC DNA]</scope>
    <source>
        <strain evidence="2">NBRC 15456</strain>
    </source>
</reference>
<gene>
    <name evidence="1" type="ORF">Sspor_01040</name>
</gene>
<evidence type="ECO:0000313" key="2">
    <source>
        <dbReference type="Proteomes" id="UP000608522"/>
    </source>
</evidence>
<accession>A0ABQ3T2C9</accession>
<dbReference type="RefSeq" id="WP_202197288.1">
    <property type="nucleotide sequence ID" value="NZ_BAAATO010000022.1"/>
</dbReference>
<protein>
    <submittedName>
        <fullName evidence="1">Uncharacterized protein</fullName>
    </submittedName>
</protein>
<comment type="caution">
    <text evidence="1">The sequence shown here is derived from an EMBL/GenBank/DDBJ whole genome shotgun (WGS) entry which is preliminary data.</text>
</comment>
<dbReference type="Proteomes" id="UP000608522">
    <property type="component" value="Unassembled WGS sequence"/>
</dbReference>